<dbReference type="InterPro" id="IPR000620">
    <property type="entry name" value="EamA_dom"/>
</dbReference>
<keyword evidence="1" id="KW-0812">Transmembrane</keyword>
<sequence length="297" mass="31090">MTPARVTLIASILAIGSGMLWGFYWIPVRALGQAGLGGAWGTFAITMAACLLIFPFAARQLHRINACPALGIAATALGGVAFTLYSVAFLYGQVTITVLLFFLTPVWSTIIGRYIFGWPTPALRIWAIIVGLTGLAIMLSADGTWPIPRNLGEWMGLLSGILWSLASTGIRVKSNMAPAVAALIFATGACSAACVLALWLGPAPQVTHIWTSLVIVIGTGGLWWAAAMIALMWATLRLDPARIGILLMSEVIVGAGSAALLAGEYLSPLEMLGGGLVIGAGLLELWPVRAVPNAGRP</sequence>
<accession>A0ABZ2V3K6</accession>
<proteinExistence type="predicted"/>
<evidence type="ECO:0000256" key="1">
    <source>
        <dbReference type="SAM" id="Phobius"/>
    </source>
</evidence>
<organism evidence="3 4">
    <name type="scientific">Yoonia phaeophyticola</name>
    <dbReference type="NCBI Taxonomy" id="3137369"/>
    <lineage>
        <taxon>Bacteria</taxon>
        <taxon>Pseudomonadati</taxon>
        <taxon>Pseudomonadota</taxon>
        <taxon>Alphaproteobacteria</taxon>
        <taxon>Rhodobacterales</taxon>
        <taxon>Paracoccaceae</taxon>
        <taxon>Yoonia</taxon>
    </lineage>
</organism>
<keyword evidence="1" id="KW-0472">Membrane</keyword>
<evidence type="ECO:0000259" key="2">
    <source>
        <dbReference type="Pfam" id="PF00892"/>
    </source>
</evidence>
<feature type="transmembrane region" description="Helical" evidence="1">
    <location>
        <begin position="38"/>
        <end position="57"/>
    </location>
</feature>
<dbReference type="InterPro" id="IPR037185">
    <property type="entry name" value="EmrE-like"/>
</dbReference>
<dbReference type="Proteomes" id="UP001440612">
    <property type="component" value="Chromosome"/>
</dbReference>
<name>A0ABZ2V3K6_9RHOB</name>
<dbReference type="SUPFAM" id="SSF103481">
    <property type="entry name" value="Multidrug resistance efflux transporter EmrE"/>
    <property type="match status" value="2"/>
</dbReference>
<feature type="transmembrane region" description="Helical" evidence="1">
    <location>
        <begin position="213"/>
        <end position="236"/>
    </location>
</feature>
<dbReference type="RefSeq" id="WP_341367196.1">
    <property type="nucleotide sequence ID" value="NZ_CP150951.2"/>
</dbReference>
<keyword evidence="1" id="KW-1133">Transmembrane helix</keyword>
<feature type="transmembrane region" description="Helical" evidence="1">
    <location>
        <begin position="96"/>
        <end position="116"/>
    </location>
</feature>
<feature type="transmembrane region" description="Helical" evidence="1">
    <location>
        <begin position="7"/>
        <end position="26"/>
    </location>
</feature>
<gene>
    <name evidence="3" type="ORF">AABB29_00025</name>
</gene>
<feature type="transmembrane region" description="Helical" evidence="1">
    <location>
        <begin position="179"/>
        <end position="201"/>
    </location>
</feature>
<keyword evidence="4" id="KW-1185">Reference proteome</keyword>
<feature type="transmembrane region" description="Helical" evidence="1">
    <location>
        <begin position="153"/>
        <end position="172"/>
    </location>
</feature>
<feature type="transmembrane region" description="Helical" evidence="1">
    <location>
        <begin position="123"/>
        <end position="141"/>
    </location>
</feature>
<protein>
    <submittedName>
        <fullName evidence="3">DMT family transporter</fullName>
    </submittedName>
</protein>
<dbReference type="EMBL" id="CP150951">
    <property type="protein sequence ID" value="WZC49085.1"/>
    <property type="molecule type" value="Genomic_DNA"/>
</dbReference>
<reference evidence="4" key="1">
    <citation type="submission" date="2024-04" db="EMBL/GenBank/DDBJ databases">
        <title>Phylogenomic analyses of a clade within the roseobacter group suggest taxonomic reassignments of species of the genera Aestuariivita, Citreicella, Loktanella, Nautella, Pelagibaca, Ruegeria, Thalassobius, Thiobacimonas and Tropicibacter, and the proposal o.</title>
        <authorList>
            <person name="Jeon C.O."/>
        </authorList>
    </citation>
    <scope>NUCLEOTIDE SEQUENCE [LARGE SCALE GENOMIC DNA]</scope>
    <source>
        <strain evidence="4">BS5-3</strain>
    </source>
</reference>
<dbReference type="Pfam" id="PF00892">
    <property type="entry name" value="EamA"/>
    <property type="match status" value="1"/>
</dbReference>
<evidence type="ECO:0000313" key="4">
    <source>
        <dbReference type="Proteomes" id="UP001440612"/>
    </source>
</evidence>
<evidence type="ECO:0000313" key="3">
    <source>
        <dbReference type="EMBL" id="WZC49085.1"/>
    </source>
</evidence>
<feature type="transmembrane region" description="Helical" evidence="1">
    <location>
        <begin position="69"/>
        <end position="90"/>
    </location>
</feature>
<feature type="transmembrane region" description="Helical" evidence="1">
    <location>
        <begin position="243"/>
        <end position="263"/>
    </location>
</feature>
<feature type="domain" description="EamA" evidence="2">
    <location>
        <begin position="9"/>
        <end position="139"/>
    </location>
</feature>